<feature type="compositionally biased region" description="Basic and acidic residues" evidence="1">
    <location>
        <begin position="45"/>
        <end position="56"/>
    </location>
</feature>
<keyword evidence="2" id="KW-0732">Signal</keyword>
<gene>
    <name evidence="3" type="ORF">CINCED_3A021851</name>
</gene>
<reference evidence="3 4" key="1">
    <citation type="submission" date="2019-08" db="EMBL/GenBank/DDBJ databases">
        <authorList>
            <person name="Alioto T."/>
            <person name="Alioto T."/>
            <person name="Gomez Garrido J."/>
        </authorList>
    </citation>
    <scope>NUCLEOTIDE SEQUENCE [LARGE SCALE GENOMIC DNA]</scope>
</reference>
<sequence length="1945" mass="233868">MLITSEWKLLIIIIIVIIKPSLQVETVGEGEHDAGIVNEEEERFDGDNSKEEKENNDSEIWAEPNQQHAAKKIKHKLNTYLNEFLVENYSNHEDSNDIDFYDEDFDDADSDDVDFDDEDELDYYDNFTGNFDSVVEYTVDYKVCDKIEDEQLRTQIHILPRFFENFDVYQHRINDHVPLTRDEYDIITKRFPKLFETYDNYNKRLREQGLEPFEINMFICYKAIYPVIGEDFITYKTERLPKYNLEPLSKKEIDKFTLDFPIPGESKQSYLERCSHKTDEDYYGFHFMYPGYHELYTSYNIRLNSMDLDPIKTSNFIDFKNNYPKLTSTYEEYKKIRKQMSLEPMKIEDFKIYKKMHPQPGENNYTVYLDRLKTIIPSTNHKINDSEFLNKLKYIGYPVLHKQGFKLYNTKFPRTLENYENNCLRLEKNDIKLFKKADFEVLKKATVFREETFQEYSSRMELYYPQSTGELESEYSERMTELGFLTIDPDVFNEFIKSYPYPYESYSSFKNRISDFDHIDNLSEATFKKLKRILPLICESHYTYINRTRDLGFPALSKVQYNKFVYGLPRVGETKSMFVKRLQLTDSLGQKIEKGLPPISQDTIVNDLFLRSPAETEKYSLGKKIEKALSPFSQDNIFNDLFLRSPAETEKSFLIESLQVFDSFNEICPSFFPNFVDYINNTETQNGELLNESEFICVNYHYPKPDQDLKTHNLFLNSKNLQPVTPEFFIILKLIYPQLNHFKYADYENSVSSLTLPTLTEDEFHSYKNMLPNMFDFNYNLYLIRIDSIIFNENNEDRNTETKVPSPYQGTEYWNFIRNKQESKLRRAVKKQPMITMFSDPYHFKKDDFESIKRALYPKRSISFSAYKAEMKNLGLQPLDENIFRYFKELYPAVGEEYQAYTIRVKTKVSKNLGNIREERNRLISLLNKHVMTQNEYTFLKQRMPSQFEQTYGLYVQRMNNSNPVLEPLSEEDYIDIMTTYPQYFESYVDYILKLQELYLEPMSIEIFVDFKHVFPRIILESYDLYLNRITQHEHGKIVSEKLNTPRKMSIDEFTLHKSRIPLQYESRAKYENRMSKMNKEPYKTTEFDSLKIIYPKLADTYDNYKQAMKNGDLFQLSLEEFSTFKTIYPGQCDTNYEHYMEHLETYEPRNDGETDFQYVNRLKGTLYLADLPILSSDEFDEYLAVMPRGNESYTDHSMRIYKNKEKLPIESISRHQFLYFKKLLPLRHENFEEYKQRFKLYYIRPMTFEQFKQFKALFPIIGEQFDEYWDRITSTYPENSYETNEDYVIRIRELGAITKENFNTFMESYPLPYEMYKGFRARRKKYSIDNIDTPEQLKEWFHSLEFLLPRMCEDIQMYILRTQNLGYPQLNNEQFRRHMYALPQPGESQKSFTKRLINRSAKFLYAEIFNNFTQIAPKFIHTDYKIYSEKIKIKGLEPLNLDEFNCFHKFYPKLNEDNIMYRKKLKTLNLFEVTPRALQLYKKVYPRLHHYDYTIYKLDAIKSSLPMLSEKEFLDYKQKIPRQFDSYHIYTKRHTEKNLSYFTKEEFNEIHSTYYARPTEQFDGENGYSARMNYLALDVMPESHFNYFKGIFPFLTDTYNNYTQRINDSVYPILKNRNEQRTLIDHLSVHILTKEQFGHYQNNFPRLIEVYPDYLKRRQELEKLSPQMKDEFGEFTENMFYDLQDSFYPILGETINDFKFKTLYYPSVENVYKLFIQIYPLIGENRESYNTRTSDLSANSIPGLEYLGPIQLFDDEFQRFKMTFPHPLDFYEHYVERIQKYSLVPVNKDRFLWYNQDYPGFSQSYIEYKDHFDQFLSKSDENLLKNEYADLQNTMKITIMSKEKFDNYKKTLPFPEEDEEKFEIRIQKLGLTPYSQNVILSILETYPNRNESLSDYNTRMEDRDMPQMTNNKDYETFQELLRSMNDDLSAEIDFEKTFEALVSR</sequence>
<dbReference type="EMBL" id="CABPRJ010000971">
    <property type="protein sequence ID" value="VVC33609.1"/>
    <property type="molecule type" value="Genomic_DNA"/>
</dbReference>
<proteinExistence type="predicted"/>
<organism evidence="3 4">
    <name type="scientific">Cinara cedri</name>
    <dbReference type="NCBI Taxonomy" id="506608"/>
    <lineage>
        <taxon>Eukaryota</taxon>
        <taxon>Metazoa</taxon>
        <taxon>Ecdysozoa</taxon>
        <taxon>Arthropoda</taxon>
        <taxon>Hexapoda</taxon>
        <taxon>Insecta</taxon>
        <taxon>Pterygota</taxon>
        <taxon>Neoptera</taxon>
        <taxon>Paraneoptera</taxon>
        <taxon>Hemiptera</taxon>
        <taxon>Sternorrhyncha</taxon>
        <taxon>Aphidomorpha</taxon>
        <taxon>Aphidoidea</taxon>
        <taxon>Aphididae</taxon>
        <taxon>Lachninae</taxon>
        <taxon>Cinara</taxon>
    </lineage>
</organism>
<protein>
    <submittedName>
        <fullName evidence="3">Uncharacterized protein</fullName>
    </submittedName>
</protein>
<evidence type="ECO:0000256" key="1">
    <source>
        <dbReference type="SAM" id="MobiDB-lite"/>
    </source>
</evidence>
<feature type="chain" id="PRO_5022962850" evidence="2">
    <location>
        <begin position="24"/>
        <end position="1945"/>
    </location>
</feature>
<feature type="region of interest" description="Disordered" evidence="1">
    <location>
        <begin position="33"/>
        <end position="63"/>
    </location>
</feature>
<accession>A0A5E4MMU5</accession>
<keyword evidence="4" id="KW-1185">Reference proteome</keyword>
<evidence type="ECO:0000313" key="4">
    <source>
        <dbReference type="Proteomes" id="UP000325440"/>
    </source>
</evidence>
<evidence type="ECO:0000313" key="3">
    <source>
        <dbReference type="EMBL" id="VVC33609.1"/>
    </source>
</evidence>
<evidence type="ECO:0000256" key="2">
    <source>
        <dbReference type="SAM" id="SignalP"/>
    </source>
</evidence>
<feature type="signal peptide" evidence="2">
    <location>
        <begin position="1"/>
        <end position="23"/>
    </location>
</feature>
<name>A0A5E4MMU5_9HEMI</name>
<dbReference type="Proteomes" id="UP000325440">
    <property type="component" value="Unassembled WGS sequence"/>
</dbReference>